<organism evidence="2 3">
    <name type="scientific">Corchorus olitorius</name>
    <dbReference type="NCBI Taxonomy" id="93759"/>
    <lineage>
        <taxon>Eukaryota</taxon>
        <taxon>Viridiplantae</taxon>
        <taxon>Streptophyta</taxon>
        <taxon>Embryophyta</taxon>
        <taxon>Tracheophyta</taxon>
        <taxon>Spermatophyta</taxon>
        <taxon>Magnoliopsida</taxon>
        <taxon>eudicotyledons</taxon>
        <taxon>Gunneridae</taxon>
        <taxon>Pentapetalae</taxon>
        <taxon>rosids</taxon>
        <taxon>malvids</taxon>
        <taxon>Malvales</taxon>
        <taxon>Malvaceae</taxon>
        <taxon>Grewioideae</taxon>
        <taxon>Apeibeae</taxon>
        <taxon>Corchorus</taxon>
    </lineage>
</organism>
<keyword evidence="1" id="KW-0812">Transmembrane</keyword>
<proteinExistence type="predicted"/>
<name>A0A1R3KY29_9ROSI</name>
<dbReference type="EMBL" id="AWUE01009979">
    <property type="protein sequence ID" value="OMP12014.1"/>
    <property type="molecule type" value="Genomic_DNA"/>
</dbReference>
<feature type="transmembrane region" description="Helical" evidence="1">
    <location>
        <begin position="230"/>
        <end position="251"/>
    </location>
</feature>
<keyword evidence="1" id="KW-1133">Transmembrane helix</keyword>
<evidence type="ECO:0000313" key="2">
    <source>
        <dbReference type="EMBL" id="OMP12014.1"/>
    </source>
</evidence>
<accession>A0A1R3KY29</accession>
<gene>
    <name evidence="2" type="ORF">COLO4_03522</name>
</gene>
<protein>
    <submittedName>
        <fullName evidence="2">Uncharacterized protein</fullName>
    </submittedName>
</protein>
<evidence type="ECO:0000313" key="3">
    <source>
        <dbReference type="Proteomes" id="UP000187203"/>
    </source>
</evidence>
<feature type="non-terminal residue" evidence="2">
    <location>
        <position position="1"/>
    </location>
</feature>
<feature type="non-terminal residue" evidence="2">
    <location>
        <position position="349"/>
    </location>
</feature>
<keyword evidence="1" id="KW-0472">Membrane</keyword>
<evidence type="ECO:0000256" key="1">
    <source>
        <dbReference type="SAM" id="Phobius"/>
    </source>
</evidence>
<dbReference type="Proteomes" id="UP000187203">
    <property type="component" value="Unassembled WGS sequence"/>
</dbReference>
<sequence length="349" mass="37230">TADRLGHRFDTIVSVFQVAAGVVHELQELTADLQVFLQFLRYFAAGGAFHAGVDLVDLALDAGLVLRHGFTVVGVTAQNFAEGAQGTLSVSQVVDHARGLGHEGAVTRTGRRDLVVVTAVQTSERCASEGGGVVFADLLGEGVSSSFTAFGQGFDLRLGTAVDARQDVSLDLGNCLGFGVLVVGLLDLLDSFVGFFLAFAFDRLQFRQQATGQLVEGFAISARLADGLQCFFSLLHGFFSGLLFLLGFTAAEEEVGDRFEHALDEVPEFAQAIPNRIEEAFGADNCVATRDTAVQPDAGVQVLLGTGQREAFITLDHVQGVGQTLQRGFQVVRVRQAVVVIHDDGVFHE</sequence>
<reference evidence="3" key="1">
    <citation type="submission" date="2013-09" db="EMBL/GenBank/DDBJ databases">
        <title>Corchorus olitorius genome sequencing.</title>
        <authorList>
            <person name="Alam M."/>
            <person name="Haque M.S."/>
            <person name="Islam M.S."/>
            <person name="Emdad E.M."/>
            <person name="Islam M.M."/>
            <person name="Ahmed B."/>
            <person name="Halim A."/>
            <person name="Hossen Q.M.M."/>
            <person name="Hossain M.Z."/>
            <person name="Ahmed R."/>
            <person name="Khan M.M."/>
            <person name="Islam R."/>
            <person name="Rashid M.M."/>
            <person name="Khan S.A."/>
            <person name="Rahman M.S."/>
            <person name="Alam M."/>
            <person name="Yahiya A.S."/>
            <person name="Khan M.S."/>
            <person name="Azam M.S."/>
            <person name="Haque T."/>
            <person name="Lashkar M.Z.H."/>
            <person name="Akhand A.I."/>
            <person name="Morshed G."/>
            <person name="Roy S."/>
            <person name="Uddin K.S."/>
            <person name="Rabeya T."/>
            <person name="Hossain A.S."/>
            <person name="Chowdhury A."/>
            <person name="Snigdha A.R."/>
            <person name="Mortoza M.S."/>
            <person name="Matin S.A."/>
            <person name="Hoque S.M.E."/>
            <person name="Islam M.K."/>
            <person name="Roy D.K."/>
            <person name="Haider R."/>
            <person name="Moosa M.M."/>
            <person name="Elias S.M."/>
            <person name="Hasan A.M."/>
            <person name="Jahan S."/>
            <person name="Shafiuddin M."/>
            <person name="Mahmood N."/>
            <person name="Shommy N.S."/>
        </authorList>
    </citation>
    <scope>NUCLEOTIDE SEQUENCE [LARGE SCALE GENOMIC DNA]</scope>
    <source>
        <strain evidence="3">cv. O-4</strain>
    </source>
</reference>
<feature type="transmembrane region" description="Helical" evidence="1">
    <location>
        <begin position="176"/>
        <end position="201"/>
    </location>
</feature>
<comment type="caution">
    <text evidence="2">The sequence shown here is derived from an EMBL/GenBank/DDBJ whole genome shotgun (WGS) entry which is preliminary data.</text>
</comment>
<keyword evidence="3" id="KW-1185">Reference proteome</keyword>
<dbReference type="AlphaFoldDB" id="A0A1R3KY29"/>